<dbReference type="STRING" id="127582.A0A2Y9QXY8"/>
<accession>A0A2Y9QXY8</accession>
<organism evidence="2 3">
    <name type="scientific">Trichechus manatus latirostris</name>
    <name type="common">Florida manatee</name>
    <dbReference type="NCBI Taxonomy" id="127582"/>
    <lineage>
        <taxon>Eukaryota</taxon>
        <taxon>Metazoa</taxon>
        <taxon>Chordata</taxon>
        <taxon>Craniata</taxon>
        <taxon>Vertebrata</taxon>
        <taxon>Euteleostomi</taxon>
        <taxon>Mammalia</taxon>
        <taxon>Eutheria</taxon>
        <taxon>Afrotheria</taxon>
        <taxon>Sirenia</taxon>
        <taxon>Trichechidae</taxon>
        <taxon>Trichechus</taxon>
    </lineage>
</organism>
<dbReference type="KEGG" id="tmu:101342737"/>
<evidence type="ECO:0000313" key="3">
    <source>
        <dbReference type="RefSeq" id="XP_023584279.1"/>
    </source>
</evidence>
<dbReference type="FunCoup" id="A0A2Y9QXY8">
    <property type="interactions" value="270"/>
</dbReference>
<proteinExistence type="predicted"/>
<dbReference type="PANTHER" id="PTHR34927">
    <property type="entry name" value="IQ DOMAIN-CONTAINING PROTEIN K"/>
    <property type="match status" value="1"/>
</dbReference>
<feature type="compositionally biased region" description="Polar residues" evidence="1">
    <location>
        <begin position="7"/>
        <end position="17"/>
    </location>
</feature>
<dbReference type="GeneID" id="101342737"/>
<protein>
    <submittedName>
        <fullName evidence="3">IQ domain-containing protein K</fullName>
    </submittedName>
</protein>
<name>A0A2Y9QXY8_TRIMA</name>
<dbReference type="CDD" id="cd23767">
    <property type="entry name" value="IQCD"/>
    <property type="match status" value="1"/>
</dbReference>
<dbReference type="AlphaFoldDB" id="A0A2Y9QXY8"/>
<dbReference type="InterPro" id="IPR043408">
    <property type="entry name" value="IQCK"/>
</dbReference>
<dbReference type="PANTHER" id="PTHR34927:SF1">
    <property type="entry name" value="IQ DOMAIN-CONTAINING PROTEIN K"/>
    <property type="match status" value="1"/>
</dbReference>
<feature type="region of interest" description="Disordered" evidence="1">
    <location>
        <begin position="1"/>
        <end position="37"/>
    </location>
</feature>
<feature type="compositionally biased region" description="Low complexity" evidence="1">
    <location>
        <begin position="19"/>
        <end position="35"/>
    </location>
</feature>
<dbReference type="CTD" id="124152"/>
<dbReference type="Proteomes" id="UP000248480">
    <property type="component" value="Unplaced"/>
</dbReference>
<evidence type="ECO:0000256" key="1">
    <source>
        <dbReference type="SAM" id="MobiDB-lite"/>
    </source>
</evidence>
<dbReference type="CDD" id="cd22969">
    <property type="entry name" value="DD_IQCK"/>
    <property type="match status" value="1"/>
</dbReference>
<keyword evidence="2" id="KW-1185">Reference proteome</keyword>
<dbReference type="PROSITE" id="PS50096">
    <property type="entry name" value="IQ"/>
    <property type="match status" value="1"/>
</dbReference>
<sequence>MGPRKQSAGSPESSAATRTLVPTVSPVSPELPVSPGHVVEPPGKNLWEQICEEYEAEMPPFPERYKVKREAVMNVSPVAETVFHGFHREHFFSVPHFTTVSHTPCPQVKSKTIDSKTCSPKDYLETFIFPVLLPGMASLLHQAKNEKCFERKRTKFIACDFLTEWLYNHNPKRIDEPFTEFFSIPFVAEWLKHHPRPPIPLSLLLTEEEAALFIQSFWRGYLVRCDPEIQELRQWQKKLREDKHIRQRVKIFWAKQERKGQLLDLQSLVDSGKAQFLS</sequence>
<dbReference type="RefSeq" id="XP_023584279.1">
    <property type="nucleotide sequence ID" value="XM_023728511.1"/>
</dbReference>
<dbReference type="InParanoid" id="A0A2Y9QXY8"/>
<evidence type="ECO:0000313" key="2">
    <source>
        <dbReference type="Proteomes" id="UP000248480"/>
    </source>
</evidence>
<dbReference type="Pfam" id="PF00612">
    <property type="entry name" value="IQ"/>
    <property type="match status" value="1"/>
</dbReference>
<reference evidence="3" key="1">
    <citation type="submission" date="2025-08" db="UniProtKB">
        <authorList>
            <consortium name="RefSeq"/>
        </authorList>
    </citation>
    <scope>IDENTIFICATION</scope>
</reference>
<dbReference type="InterPro" id="IPR000048">
    <property type="entry name" value="IQ_motif_EF-hand-BS"/>
</dbReference>
<gene>
    <name evidence="3" type="primary">IQCK</name>
</gene>